<keyword evidence="2" id="KW-0472">Membrane</keyword>
<accession>A0ABV5QY02</accession>
<dbReference type="InterPro" id="IPR005754">
    <property type="entry name" value="Sortase"/>
</dbReference>
<feature type="transmembrane region" description="Helical" evidence="2">
    <location>
        <begin position="7"/>
        <end position="27"/>
    </location>
</feature>
<gene>
    <name evidence="3" type="ORF">ACFFTP_29270</name>
</gene>
<dbReference type="Proteomes" id="UP001589716">
    <property type="component" value="Unassembled WGS sequence"/>
</dbReference>
<dbReference type="Gene3D" id="2.40.260.10">
    <property type="entry name" value="Sortase"/>
    <property type="match status" value="1"/>
</dbReference>
<keyword evidence="2" id="KW-0812">Transmembrane</keyword>
<comment type="caution">
    <text evidence="3">The sequence shown here is derived from an EMBL/GenBank/DDBJ whole genome shotgun (WGS) entry which is preliminary data.</text>
</comment>
<evidence type="ECO:0000256" key="1">
    <source>
        <dbReference type="ARBA" id="ARBA00022801"/>
    </source>
</evidence>
<keyword evidence="1" id="KW-0378">Hydrolase</keyword>
<dbReference type="InterPro" id="IPR023365">
    <property type="entry name" value="Sortase_dom-sf"/>
</dbReference>
<sequence length="201" mass="20388">MSRARRVGVMTVFGAGAVLTAAGWVLLDVSRPPGDVGTLPAASPAAVRTTPYSPPVAVAVGGPHPLRATVSPVAATREGDLALPRDGDVVGWWALGAAPGSGRGTVLLAGHVDTEAGLGAFAELHNLDVGARVDVTGADGRSHPYRVTARRTYGRGELPADLFSADGAPRLALLTCSGDYDPATGRYADNLVLYAAPVTAA</sequence>
<reference evidence="3 4" key="1">
    <citation type="submission" date="2024-09" db="EMBL/GenBank/DDBJ databases">
        <authorList>
            <person name="Sun Q."/>
            <person name="Mori K."/>
        </authorList>
    </citation>
    <scope>NUCLEOTIDE SEQUENCE [LARGE SCALE GENOMIC DNA]</scope>
    <source>
        <strain evidence="3 4">JCM 4414</strain>
    </source>
</reference>
<dbReference type="InterPro" id="IPR042001">
    <property type="entry name" value="Sortase_F"/>
</dbReference>
<protein>
    <submittedName>
        <fullName evidence="3">Class F sortase</fullName>
    </submittedName>
</protein>
<evidence type="ECO:0000256" key="2">
    <source>
        <dbReference type="SAM" id="Phobius"/>
    </source>
</evidence>
<dbReference type="Pfam" id="PF04203">
    <property type="entry name" value="Sortase"/>
    <property type="match status" value="1"/>
</dbReference>
<name>A0ABV5QY02_9ACTN</name>
<keyword evidence="4" id="KW-1185">Reference proteome</keyword>
<dbReference type="SUPFAM" id="SSF63817">
    <property type="entry name" value="Sortase"/>
    <property type="match status" value="1"/>
</dbReference>
<dbReference type="CDD" id="cd05829">
    <property type="entry name" value="Sortase_F"/>
    <property type="match status" value="1"/>
</dbReference>
<organism evidence="3 4">
    <name type="scientific">Streptomyces roseoviridis</name>
    <dbReference type="NCBI Taxonomy" id="67361"/>
    <lineage>
        <taxon>Bacteria</taxon>
        <taxon>Bacillati</taxon>
        <taxon>Actinomycetota</taxon>
        <taxon>Actinomycetes</taxon>
        <taxon>Kitasatosporales</taxon>
        <taxon>Streptomycetaceae</taxon>
        <taxon>Streptomyces</taxon>
    </lineage>
</organism>
<dbReference type="EMBL" id="JBHMCT010000020">
    <property type="protein sequence ID" value="MFB9558264.1"/>
    <property type="molecule type" value="Genomic_DNA"/>
</dbReference>
<evidence type="ECO:0000313" key="4">
    <source>
        <dbReference type="Proteomes" id="UP001589716"/>
    </source>
</evidence>
<proteinExistence type="predicted"/>
<evidence type="ECO:0000313" key="3">
    <source>
        <dbReference type="EMBL" id="MFB9558264.1"/>
    </source>
</evidence>
<dbReference type="RefSeq" id="WP_345483715.1">
    <property type="nucleotide sequence ID" value="NZ_BAAAWU010000001.1"/>
</dbReference>
<keyword evidence="2" id="KW-1133">Transmembrane helix</keyword>